<evidence type="ECO:0000256" key="1">
    <source>
        <dbReference type="SAM" id="SignalP"/>
    </source>
</evidence>
<reference evidence="2" key="1">
    <citation type="submission" date="2018-01" db="EMBL/GenBank/DDBJ databases">
        <title>An insight into the sialome of Amazonian anophelines.</title>
        <authorList>
            <person name="Ribeiro J.M."/>
            <person name="Scarpassa V."/>
            <person name="Calvo E."/>
        </authorList>
    </citation>
    <scope>NUCLEOTIDE SEQUENCE</scope>
    <source>
        <tissue evidence="2">Salivary glands</tissue>
    </source>
</reference>
<feature type="chain" id="PRO_5014992721" evidence="1">
    <location>
        <begin position="26"/>
        <end position="69"/>
    </location>
</feature>
<organism evidence="2">
    <name type="scientific">Anopheles triannulatus</name>
    <dbReference type="NCBI Taxonomy" id="58253"/>
    <lineage>
        <taxon>Eukaryota</taxon>
        <taxon>Metazoa</taxon>
        <taxon>Ecdysozoa</taxon>
        <taxon>Arthropoda</taxon>
        <taxon>Hexapoda</taxon>
        <taxon>Insecta</taxon>
        <taxon>Pterygota</taxon>
        <taxon>Neoptera</taxon>
        <taxon>Endopterygota</taxon>
        <taxon>Diptera</taxon>
        <taxon>Nematocera</taxon>
        <taxon>Culicoidea</taxon>
        <taxon>Culicidae</taxon>
        <taxon>Anophelinae</taxon>
        <taxon>Anopheles</taxon>
    </lineage>
</organism>
<feature type="signal peptide" evidence="1">
    <location>
        <begin position="1"/>
        <end position="25"/>
    </location>
</feature>
<proteinExistence type="predicted"/>
<name>A0A2M4B616_9DIPT</name>
<accession>A0A2M4B616</accession>
<dbReference type="AlphaFoldDB" id="A0A2M4B616"/>
<dbReference type="EMBL" id="GGFK01015136">
    <property type="protein sequence ID" value="MBW48457.1"/>
    <property type="molecule type" value="Transcribed_RNA"/>
</dbReference>
<protein>
    <submittedName>
        <fullName evidence="2">Putative secreted protein</fullName>
    </submittedName>
</protein>
<sequence length="69" mass="7389">MLVLLLLPLPVVMLVSFAISKSSNASCGCSRRSPTSSASYAVAAFLLVSPLCSPPWRPWQSPVLERDSP</sequence>
<keyword evidence="1" id="KW-0732">Signal</keyword>
<evidence type="ECO:0000313" key="2">
    <source>
        <dbReference type="EMBL" id="MBW48457.1"/>
    </source>
</evidence>